<feature type="region of interest" description="Disordered" evidence="18">
    <location>
        <begin position="53"/>
        <end position="77"/>
    </location>
</feature>
<evidence type="ECO:0000256" key="1">
    <source>
        <dbReference type="ARBA" id="ARBA00004498"/>
    </source>
</evidence>
<feature type="compositionally biased region" description="Low complexity" evidence="18">
    <location>
        <begin position="1049"/>
        <end position="1064"/>
    </location>
</feature>
<dbReference type="GeneTree" id="ENSGT00940000156647"/>
<dbReference type="InterPro" id="IPR045371">
    <property type="entry name" value="ADAMTS_CR_3"/>
</dbReference>
<dbReference type="Pfam" id="PF05986">
    <property type="entry name" value="ADAMTS_spacer1"/>
    <property type="match status" value="1"/>
</dbReference>
<dbReference type="GO" id="GO:0046872">
    <property type="term" value="F:metal ion binding"/>
    <property type="evidence" value="ECO:0007669"/>
    <property type="project" value="UniProtKB-KW"/>
</dbReference>
<evidence type="ECO:0000256" key="13">
    <source>
        <dbReference type="ARBA" id="ARBA00023180"/>
    </source>
</evidence>
<feature type="region of interest" description="Disordered" evidence="18">
    <location>
        <begin position="1178"/>
        <end position="1197"/>
    </location>
</feature>
<evidence type="ECO:0000256" key="11">
    <source>
        <dbReference type="ARBA" id="ARBA00023145"/>
    </source>
</evidence>
<keyword evidence="10" id="KW-0482">Metalloprotease</keyword>
<dbReference type="PRINTS" id="PR01857">
    <property type="entry name" value="ADAMTSFAMILY"/>
</dbReference>
<evidence type="ECO:0000256" key="8">
    <source>
        <dbReference type="ARBA" id="ARBA00022801"/>
    </source>
</evidence>
<feature type="disulfide bond" evidence="16">
    <location>
        <begin position="483"/>
        <end position="516"/>
    </location>
</feature>
<dbReference type="GO" id="GO:0030198">
    <property type="term" value="P:extracellular matrix organization"/>
    <property type="evidence" value="ECO:0007669"/>
    <property type="project" value="InterPro"/>
</dbReference>
<dbReference type="Gene3D" id="2.20.100.10">
    <property type="entry name" value="Thrombospondin type-1 (TSP1) repeat"/>
    <property type="match status" value="4"/>
</dbReference>
<evidence type="ECO:0000256" key="12">
    <source>
        <dbReference type="ARBA" id="ARBA00023157"/>
    </source>
</evidence>
<keyword evidence="12 16" id="KW-1015">Disulfide bond</keyword>
<keyword evidence="22" id="KW-1185">Reference proteome</keyword>
<feature type="domain" description="Peptidase M12B" evidence="19">
    <location>
        <begin position="237"/>
        <end position="441"/>
    </location>
</feature>
<protein>
    <recommendedName>
        <fullName evidence="23">ADAM metallopeptidase with thrombospondin type 1 motif, 2</fullName>
    </recommendedName>
</protein>
<feature type="disulfide bond" evidence="16">
    <location>
        <begin position="559"/>
        <end position="571"/>
    </location>
</feature>
<dbReference type="SMART" id="SM00209">
    <property type="entry name" value="TSP1"/>
    <property type="match status" value="4"/>
</dbReference>
<dbReference type="Ensembl" id="ENSACLT00000094688.1">
    <property type="protein sequence ID" value="ENSACLP00000072049.1"/>
    <property type="gene ID" value="ENSACLG00000008250.2"/>
</dbReference>
<dbReference type="InterPro" id="IPR050439">
    <property type="entry name" value="ADAMTS_ADAMTS-like"/>
</dbReference>
<evidence type="ECO:0000256" key="16">
    <source>
        <dbReference type="PIRSR" id="PIRSR613273-3"/>
    </source>
</evidence>
<feature type="disulfide bond" evidence="16">
    <location>
        <begin position="544"/>
        <end position="581"/>
    </location>
</feature>
<evidence type="ECO:0000259" key="19">
    <source>
        <dbReference type="PROSITE" id="PS50215"/>
    </source>
</evidence>
<keyword evidence="4" id="KW-0645">Protease</keyword>
<evidence type="ECO:0000259" key="20">
    <source>
        <dbReference type="PROSITE" id="PS50900"/>
    </source>
</evidence>
<dbReference type="SUPFAM" id="SSF82895">
    <property type="entry name" value="TSP-1 type 1 repeat"/>
    <property type="match status" value="4"/>
</dbReference>
<feature type="disulfide bond" evidence="16">
    <location>
        <begin position="474"/>
        <end position="497"/>
    </location>
</feature>
<feature type="disulfide bond" evidence="16">
    <location>
        <begin position="548"/>
        <end position="586"/>
    </location>
</feature>
<feature type="domain" description="PLAC" evidence="20">
    <location>
        <begin position="998"/>
        <end position="1036"/>
    </location>
</feature>
<keyword evidence="2" id="KW-0964">Secreted</keyword>
<dbReference type="GO" id="GO:0006508">
    <property type="term" value="P:proteolysis"/>
    <property type="evidence" value="ECO:0007669"/>
    <property type="project" value="UniProtKB-KW"/>
</dbReference>
<accession>A0AAX7URQ7</accession>
<reference evidence="21" key="4">
    <citation type="submission" date="2025-09" db="UniProtKB">
        <authorList>
            <consortium name="Ensembl"/>
        </authorList>
    </citation>
    <scope>IDENTIFICATION</scope>
</reference>
<dbReference type="PROSITE" id="PS50900">
    <property type="entry name" value="PLAC"/>
    <property type="match status" value="1"/>
</dbReference>
<dbReference type="Pfam" id="PF00090">
    <property type="entry name" value="TSP_1"/>
    <property type="match status" value="1"/>
</dbReference>
<keyword evidence="5 15" id="KW-0479">Metal-binding</keyword>
<dbReference type="FunFam" id="2.20.100.10:FF:000006">
    <property type="entry name" value="A disintegrin and metalloproteinase with thrombospondin motifs 1"/>
    <property type="match status" value="1"/>
</dbReference>
<dbReference type="PROSITE" id="PS50092">
    <property type="entry name" value="TSP1"/>
    <property type="match status" value="3"/>
</dbReference>
<evidence type="ECO:0000256" key="3">
    <source>
        <dbReference type="ARBA" id="ARBA00022530"/>
    </source>
</evidence>
<dbReference type="GO" id="GO:0031012">
    <property type="term" value="C:extracellular matrix"/>
    <property type="evidence" value="ECO:0007669"/>
    <property type="project" value="TreeGrafter"/>
</dbReference>
<feature type="binding site" evidence="15">
    <location>
        <position position="240"/>
    </location>
    <ligand>
        <name>Ca(2+)</name>
        <dbReference type="ChEBI" id="CHEBI:29108"/>
        <label>2</label>
    </ligand>
</feature>
<keyword evidence="9 15" id="KW-0862">Zinc</keyword>
<dbReference type="Gene3D" id="2.60.120.830">
    <property type="match status" value="1"/>
</dbReference>
<name>A0AAX7URQ7_ASTCA</name>
<feature type="binding site" evidence="15 17">
    <location>
        <position position="379"/>
    </location>
    <ligand>
        <name>Zn(2+)</name>
        <dbReference type="ChEBI" id="CHEBI:29105"/>
        <note>catalytic</note>
    </ligand>
</feature>
<evidence type="ECO:0000256" key="15">
    <source>
        <dbReference type="PIRSR" id="PIRSR613273-2"/>
    </source>
</evidence>
<dbReference type="InterPro" id="IPR010294">
    <property type="entry name" value="ADAMTS_spacer1"/>
</dbReference>
<dbReference type="Pfam" id="PF01562">
    <property type="entry name" value="Pep_M12B_propep"/>
    <property type="match status" value="1"/>
</dbReference>
<evidence type="ECO:0000313" key="21">
    <source>
        <dbReference type="Ensembl" id="ENSACLP00000072049.1"/>
    </source>
</evidence>
<evidence type="ECO:0000256" key="10">
    <source>
        <dbReference type="ARBA" id="ARBA00023049"/>
    </source>
</evidence>
<keyword evidence="8" id="KW-0378">Hydrolase</keyword>
<keyword evidence="3" id="KW-0272">Extracellular matrix</keyword>
<dbReference type="Proteomes" id="UP000265100">
    <property type="component" value="Chromosome 2"/>
</dbReference>
<keyword evidence="7" id="KW-0677">Repeat</keyword>
<evidence type="ECO:0000256" key="6">
    <source>
        <dbReference type="ARBA" id="ARBA00022729"/>
    </source>
</evidence>
<proteinExistence type="predicted"/>
<feature type="disulfide bond" evidence="16">
    <location>
        <begin position="510"/>
        <end position="521"/>
    </location>
</feature>
<sequence>MIMGTVVTDAFQFILIRSDSLQHILGEYGLVRPISVDAEGRFLSHAVSAGSMAGGQSRRRRRREVGEGNDEWEGPRGAVPPQERLYYNVTIFGREFHLRLRHNARLVAPGAKMEWHDDNDSIRYSEPLHDECLYVGDITDRPGATVAISNCDGLAGMIKTEREEFFIEPVERGDGVIEEEEEGGGGRTHIVYRSSAVKKVPISSLYISPLLPPPLISPSINHTRAGRMRRQTSDRAYNIEVLLGVDDSVVQFHGKEHVQKYLLTLMNIVNDIYHDSSLGAKINVVLVRIIMLGYGKSMSLIELGNPSQSLENVCRWAFLQQKQDTGDAEYHDHAIFLTRQEFGPTGMQGYAPVTGMCHPVRSCTLNHEDGFSSAFVVAHETGHVLGMEHDGQGNRCGDEVHLGSIMAPLVQAAFHRFQWSKCSMQELGRYLHSYDCLRDDPFDHNWPSLPQLPGLHYSMNEQCRFDFGVGYTTCTAYRTFEPCKQLWCSHPDNPFFCKTKKGPPIDGTMCGEGKHCYRGHCIWLTPDLMRQDGNWGAWSEFGQCSRTCGGGVQFRTRSCNNPRPHNGGRKCVGEDSQFQMCNTNECEDIYSDPREEQCHAWALPSEIYTNKHHWLPYEHPDRDKRCYLHCQSKETRTAVFTETVVLDGTRCSYKDPHSVCVGAECKKVGCDGVVGSSEQEDNCGVCGGDNSSCKIFKDTISRNAKKQGFFKVLEIPRGTRHLLIQELKATSHTLVVKNVASGQFFINGDMEKPESYSVIEKGVEWEYENDNDKETLQSTGPLRHGVLIMMKLHGDEDVNLSYKYLMRTDSDSGIQNNMLVEDSAYEWAPKKWSYCSRPCGGGTQYLRYGCRRKVDSKMVHKRFCNKSNMKPRGDMRDCNQKACPPPIWVTGEWQNCSKPCGKTGMQVRSVSCVQLSDDNTTRAIHNKHCNDNRPESRRSCNRFPCPTQWRVGPWSQCSVTCGNGTQQRQALCHTRDNTIGLCLDSKPDTIRVCRLTPCSSRCHGDRSVFCRMEVLKRYCSLPDYQRICCESCSNVPNIVPVPSSTPRATSITVTSPPTTSIPSSGFTTLQPSKAVITSVSTISSPANAGTTTLSTFDDLVIPTENSFVEDITTPNEAMPYITVPVTKSVDVSVPSDNNPSSDAITVSYSKSGVNLKAKVDKSRFKVVKTYPKKKTRYYTTTLPPSSEDNGSNPSGDDITVSYRNVGVVSNTMVIEDSLTMAFPIINGDDMTELSSSSWLDQAEYIPANIPVDTTSSNTGTASPPTTNANPTTLTTTISTLRPPRSAEKNSEDNSIDVFYSRVINSESDISQNNLIPKHRINLRERTRNKRIQELLKEKRNFLLRMKRGHAVQ</sequence>
<dbReference type="InterPro" id="IPR013273">
    <property type="entry name" value="ADAMTS/ADAMTS-like"/>
</dbReference>
<dbReference type="FunFam" id="3.40.390.10:FF:000008">
    <property type="entry name" value="A disintegrin and metalloproteinase with thrombospondin motifs 3"/>
    <property type="match status" value="1"/>
</dbReference>
<feature type="binding site" evidence="15">
    <location>
        <position position="436"/>
    </location>
    <ligand>
        <name>Ca(2+)</name>
        <dbReference type="ChEBI" id="CHEBI:29108"/>
        <label>1</label>
    </ligand>
</feature>
<keyword evidence="6" id="KW-0732">Signal</keyword>
<feature type="binding site" evidence="15">
    <location>
        <position position="439"/>
    </location>
    <ligand>
        <name>Ca(2+)</name>
        <dbReference type="ChEBI" id="CHEBI:29108"/>
        <label>1</label>
    </ligand>
</feature>
<dbReference type="Pfam" id="PF17771">
    <property type="entry name" value="ADAMTS_CR_2"/>
    <property type="match status" value="1"/>
</dbReference>
<feature type="region of interest" description="Disordered" evidence="18">
    <location>
        <begin position="1045"/>
        <end position="1064"/>
    </location>
</feature>
<evidence type="ECO:0000256" key="5">
    <source>
        <dbReference type="ARBA" id="ARBA00022723"/>
    </source>
</evidence>
<dbReference type="CDD" id="cd04273">
    <property type="entry name" value="ZnMc_ADAMTS_like"/>
    <property type="match status" value="1"/>
</dbReference>
<reference evidence="21 22" key="1">
    <citation type="submission" date="2018-05" db="EMBL/GenBank/DDBJ databases">
        <authorList>
            <person name="Datahose"/>
        </authorList>
    </citation>
    <scope>NUCLEOTIDE SEQUENCE</scope>
</reference>
<feature type="disulfide bond" evidence="16">
    <location>
        <begin position="314"/>
        <end position="363"/>
    </location>
</feature>
<evidence type="ECO:0000313" key="22">
    <source>
        <dbReference type="Proteomes" id="UP000265100"/>
    </source>
</evidence>
<reference evidence="22" key="2">
    <citation type="submission" date="2023-03" db="EMBL/GenBank/DDBJ databases">
        <authorList>
            <consortium name="Wellcome Sanger Institute Data Sharing"/>
        </authorList>
    </citation>
    <scope>NUCLEOTIDE SEQUENCE [LARGE SCALE GENOMIC DNA]</scope>
</reference>
<keyword evidence="15" id="KW-0106">Calcium</keyword>
<dbReference type="InterPro" id="IPR024079">
    <property type="entry name" value="MetalloPept_cat_dom_sf"/>
</dbReference>
<comment type="subcellular location">
    <subcellularLocation>
        <location evidence="1">Secreted</location>
        <location evidence="1">Extracellular space</location>
        <location evidence="1">Extracellular matrix</location>
    </subcellularLocation>
</comment>
<keyword evidence="13" id="KW-0325">Glycoprotein</keyword>
<feature type="binding site" evidence="15">
    <location>
        <position position="439"/>
    </location>
    <ligand>
        <name>Ca(2+)</name>
        <dbReference type="ChEBI" id="CHEBI:29108"/>
        <label>2</label>
    </ligand>
</feature>
<feature type="disulfide bond" evidence="16">
    <location>
        <begin position="463"/>
        <end position="488"/>
    </location>
</feature>
<evidence type="ECO:0000256" key="9">
    <source>
        <dbReference type="ARBA" id="ARBA00022833"/>
    </source>
</evidence>
<dbReference type="PANTHER" id="PTHR13723">
    <property type="entry name" value="ADAMTS A DISINTEGRIN AND METALLOPROTEASE WITH THROMBOSPONDIN MOTIFS PROTEASE"/>
    <property type="match status" value="1"/>
</dbReference>
<feature type="disulfide bond" evidence="16">
    <location>
        <begin position="396"/>
        <end position="422"/>
    </location>
</feature>
<feature type="binding site" evidence="15 17">
    <location>
        <position position="383"/>
    </location>
    <ligand>
        <name>Zn(2+)</name>
        <dbReference type="ChEBI" id="CHEBI:29105"/>
        <note>catalytic</note>
    </ligand>
</feature>
<dbReference type="PANTHER" id="PTHR13723:SF141">
    <property type="entry name" value="A DISINTEGRIN AND METALLOPROTEINASE WITH THROMBOSPONDIN MOTIFS 2"/>
    <property type="match status" value="1"/>
</dbReference>
<feature type="active site" evidence="14 17">
    <location>
        <position position="380"/>
    </location>
</feature>
<reference evidence="21" key="3">
    <citation type="submission" date="2025-08" db="UniProtKB">
        <authorList>
            <consortium name="Ensembl"/>
        </authorList>
    </citation>
    <scope>IDENTIFICATION</scope>
</reference>
<evidence type="ECO:0000256" key="7">
    <source>
        <dbReference type="ARBA" id="ARBA00022737"/>
    </source>
</evidence>
<dbReference type="InterPro" id="IPR036383">
    <property type="entry name" value="TSP1_rpt_sf"/>
</dbReference>
<evidence type="ECO:0000256" key="2">
    <source>
        <dbReference type="ARBA" id="ARBA00022525"/>
    </source>
</evidence>
<dbReference type="Gene3D" id="3.40.390.10">
    <property type="entry name" value="Collagenase (Catalytic Domain)"/>
    <property type="match status" value="1"/>
</dbReference>
<evidence type="ECO:0000256" key="4">
    <source>
        <dbReference type="ARBA" id="ARBA00022670"/>
    </source>
</evidence>
<organism evidence="21 22">
    <name type="scientific">Astatotilapia calliptera</name>
    <name type="common">Eastern happy</name>
    <name type="synonym">Chromis callipterus</name>
    <dbReference type="NCBI Taxonomy" id="8154"/>
    <lineage>
        <taxon>Eukaryota</taxon>
        <taxon>Metazoa</taxon>
        <taxon>Chordata</taxon>
        <taxon>Craniata</taxon>
        <taxon>Vertebrata</taxon>
        <taxon>Euteleostomi</taxon>
        <taxon>Actinopterygii</taxon>
        <taxon>Neopterygii</taxon>
        <taxon>Teleostei</taxon>
        <taxon>Neoteleostei</taxon>
        <taxon>Acanthomorphata</taxon>
        <taxon>Ovalentaria</taxon>
        <taxon>Cichlomorphae</taxon>
        <taxon>Cichliformes</taxon>
        <taxon>Cichlidae</taxon>
        <taxon>African cichlids</taxon>
        <taxon>Pseudocrenilabrinae</taxon>
        <taxon>Haplochromini</taxon>
        <taxon>Astatotilapia</taxon>
    </lineage>
</organism>
<feature type="disulfide bond" evidence="16">
    <location>
        <begin position="357"/>
        <end position="436"/>
    </location>
</feature>
<evidence type="ECO:0000256" key="14">
    <source>
        <dbReference type="PIRSR" id="PIRSR613273-1"/>
    </source>
</evidence>
<dbReference type="InterPro" id="IPR041645">
    <property type="entry name" value="ADAMTS_CR_2"/>
</dbReference>
<keyword evidence="11" id="KW-0865">Zymogen</keyword>
<dbReference type="Pfam" id="PF19236">
    <property type="entry name" value="ADAMTS_CR_3"/>
    <property type="match status" value="1"/>
</dbReference>
<dbReference type="PROSITE" id="PS50215">
    <property type="entry name" value="ADAM_MEPRO"/>
    <property type="match status" value="1"/>
</dbReference>
<dbReference type="Pfam" id="PF19030">
    <property type="entry name" value="TSP1_ADAMTS"/>
    <property type="match status" value="3"/>
</dbReference>
<dbReference type="InterPro" id="IPR010909">
    <property type="entry name" value="PLAC"/>
</dbReference>
<evidence type="ECO:0000256" key="17">
    <source>
        <dbReference type="PROSITE-ProRule" id="PRU00276"/>
    </source>
</evidence>
<evidence type="ECO:0000256" key="18">
    <source>
        <dbReference type="SAM" id="MobiDB-lite"/>
    </source>
</evidence>
<comment type="caution">
    <text evidence="17">Lacks conserved residue(s) required for the propagation of feature annotation.</text>
</comment>
<feature type="binding site" evidence="15">
    <location>
        <position position="332"/>
    </location>
    <ligand>
        <name>Ca(2+)</name>
        <dbReference type="ChEBI" id="CHEBI:29108"/>
        <label>1</label>
    </ligand>
</feature>
<dbReference type="InterPro" id="IPR002870">
    <property type="entry name" value="Peptidase_M12B_N"/>
</dbReference>
<dbReference type="Gene3D" id="3.40.1620.60">
    <property type="match status" value="1"/>
</dbReference>
<dbReference type="InterPro" id="IPR001590">
    <property type="entry name" value="Peptidase_M12B"/>
</dbReference>
<dbReference type="FunFam" id="3.40.1620.60:FF:000001">
    <property type="entry name" value="A disintegrin and metalloproteinase with thrombospondin motifs 3"/>
    <property type="match status" value="1"/>
</dbReference>
<dbReference type="Pfam" id="PF01421">
    <property type="entry name" value="Reprolysin"/>
    <property type="match status" value="1"/>
</dbReference>
<dbReference type="SUPFAM" id="SSF55486">
    <property type="entry name" value="Metalloproteases ('zincins'), catalytic domain"/>
    <property type="match status" value="1"/>
</dbReference>
<feature type="binding site" evidence="15 17">
    <location>
        <position position="389"/>
    </location>
    <ligand>
        <name>Zn(2+)</name>
        <dbReference type="ChEBI" id="CHEBI:29105"/>
        <note>catalytic</note>
    </ligand>
</feature>
<feature type="binding site" evidence="15">
    <location>
        <position position="240"/>
    </location>
    <ligand>
        <name>Ca(2+)</name>
        <dbReference type="ChEBI" id="CHEBI:29108"/>
        <label>1</label>
    </ligand>
</feature>
<evidence type="ECO:0008006" key="23">
    <source>
        <dbReference type="Google" id="ProtNLM"/>
    </source>
</evidence>
<dbReference type="InterPro" id="IPR000884">
    <property type="entry name" value="TSP1_rpt"/>
</dbReference>
<dbReference type="GO" id="GO:0004222">
    <property type="term" value="F:metalloendopeptidase activity"/>
    <property type="evidence" value="ECO:0007669"/>
    <property type="project" value="InterPro"/>
</dbReference>
<comment type="cofactor">
    <cofactor evidence="15">
        <name>Zn(2+)</name>
        <dbReference type="ChEBI" id="CHEBI:29105"/>
    </cofactor>
    <text evidence="15">Binds 1 zinc ion per subunit.</text>
</comment>